<evidence type="ECO:0000259" key="8">
    <source>
        <dbReference type="PROSITE" id="PS51352"/>
    </source>
</evidence>
<evidence type="ECO:0000256" key="5">
    <source>
        <dbReference type="ARBA" id="ARBA00025782"/>
    </source>
</evidence>
<gene>
    <name evidence="9" type="ORF">EVEC_LOCUS4427</name>
</gene>
<dbReference type="InterPro" id="IPR052259">
    <property type="entry name" value="Nucleoredoxin-like"/>
</dbReference>
<evidence type="ECO:0000256" key="1">
    <source>
        <dbReference type="ARBA" id="ARBA00012612"/>
    </source>
</evidence>
<evidence type="ECO:0000313" key="9">
    <source>
        <dbReference type="EMBL" id="VDD89676.1"/>
    </source>
</evidence>
<dbReference type="PANTHER" id="PTHR13871:SF103">
    <property type="entry name" value="THIOREDOXIN DOMAIN-CONTAINING PROTEIN"/>
    <property type="match status" value="1"/>
</dbReference>
<protein>
    <recommendedName>
        <fullName evidence="1">protein-disulfide reductase</fullName>
        <ecNumber evidence="1">1.8.1.8</ecNumber>
    </recommendedName>
</protein>
<keyword evidence="2" id="KW-0677">Repeat</keyword>
<dbReference type="CDD" id="cd02964">
    <property type="entry name" value="TryX_like_family"/>
    <property type="match status" value="1"/>
</dbReference>
<dbReference type="SUPFAM" id="SSF52833">
    <property type="entry name" value="Thioredoxin-like"/>
    <property type="match status" value="1"/>
</dbReference>
<evidence type="ECO:0000256" key="6">
    <source>
        <dbReference type="ARBA" id="ARBA00047388"/>
    </source>
</evidence>
<dbReference type="WBParaSite" id="EVEC_0000471901-mRNA-1">
    <property type="protein sequence ID" value="EVEC_0000471901-mRNA-1"/>
    <property type="gene ID" value="EVEC_0000471901"/>
</dbReference>
<comment type="similarity">
    <text evidence="5">Belongs to the nucleoredoxin family.</text>
</comment>
<dbReference type="OrthoDB" id="189920at2759"/>
<evidence type="ECO:0000256" key="7">
    <source>
        <dbReference type="ARBA" id="ARBA00047804"/>
    </source>
</evidence>
<proteinExistence type="inferred from homology"/>
<keyword evidence="4" id="KW-0520">NAD</keyword>
<name>A0A0N4V3S3_ENTVE</name>
<dbReference type="PRINTS" id="PR00421">
    <property type="entry name" value="THIOREDOXIN"/>
</dbReference>
<dbReference type="EC" id="1.8.1.8" evidence="1"/>
<comment type="catalytic activity">
    <reaction evidence="7">
        <text>[protein]-dithiol + NADP(+) = [protein]-disulfide + NADPH + H(+)</text>
        <dbReference type="Rhea" id="RHEA:18753"/>
        <dbReference type="Rhea" id="RHEA-COMP:10593"/>
        <dbReference type="Rhea" id="RHEA-COMP:10594"/>
        <dbReference type="ChEBI" id="CHEBI:15378"/>
        <dbReference type="ChEBI" id="CHEBI:29950"/>
        <dbReference type="ChEBI" id="CHEBI:50058"/>
        <dbReference type="ChEBI" id="CHEBI:57783"/>
        <dbReference type="ChEBI" id="CHEBI:58349"/>
        <dbReference type="EC" id="1.8.1.8"/>
    </reaction>
</comment>
<dbReference type="EMBL" id="UXUI01007855">
    <property type="protein sequence ID" value="VDD89676.1"/>
    <property type="molecule type" value="Genomic_DNA"/>
</dbReference>
<dbReference type="GO" id="GO:0047134">
    <property type="term" value="F:protein-disulfide reductase [NAD(P)H] activity"/>
    <property type="evidence" value="ECO:0007669"/>
    <property type="project" value="UniProtKB-EC"/>
</dbReference>
<evidence type="ECO:0000256" key="3">
    <source>
        <dbReference type="ARBA" id="ARBA00023002"/>
    </source>
</evidence>
<feature type="domain" description="Thioredoxin" evidence="8">
    <location>
        <begin position="1"/>
        <end position="127"/>
    </location>
</feature>
<sequence length="127" mass="13944">SLSADPIYTFQGKIVGVYFSAHWCPPCRQFTPVLKDFYGEVCDSGFEIVFASFDHSEQEQMAYISESHGDWFYVPFGDPSIQQAANKLGVSGIPALIIFKANGEIATKNGRSDVTSLAPVQALASWK</sequence>
<keyword evidence="10" id="KW-1185">Reference proteome</keyword>
<organism evidence="11">
    <name type="scientific">Enterobius vermicularis</name>
    <name type="common">Human pinworm</name>
    <dbReference type="NCBI Taxonomy" id="51028"/>
    <lineage>
        <taxon>Eukaryota</taxon>
        <taxon>Metazoa</taxon>
        <taxon>Ecdysozoa</taxon>
        <taxon>Nematoda</taxon>
        <taxon>Chromadorea</taxon>
        <taxon>Rhabditida</taxon>
        <taxon>Spirurina</taxon>
        <taxon>Oxyuridomorpha</taxon>
        <taxon>Oxyuroidea</taxon>
        <taxon>Oxyuridae</taxon>
        <taxon>Enterobius</taxon>
    </lineage>
</organism>
<keyword evidence="3" id="KW-0560">Oxidoreductase</keyword>
<evidence type="ECO:0000313" key="10">
    <source>
        <dbReference type="Proteomes" id="UP000274131"/>
    </source>
</evidence>
<reference evidence="11" key="1">
    <citation type="submission" date="2017-02" db="UniProtKB">
        <authorList>
            <consortium name="WormBaseParasite"/>
        </authorList>
    </citation>
    <scope>IDENTIFICATION</scope>
</reference>
<evidence type="ECO:0000256" key="4">
    <source>
        <dbReference type="ARBA" id="ARBA00023027"/>
    </source>
</evidence>
<dbReference type="Proteomes" id="UP000274131">
    <property type="component" value="Unassembled WGS sequence"/>
</dbReference>
<comment type="catalytic activity">
    <reaction evidence="6">
        <text>[protein]-dithiol + NAD(+) = [protein]-disulfide + NADH + H(+)</text>
        <dbReference type="Rhea" id="RHEA:18749"/>
        <dbReference type="Rhea" id="RHEA-COMP:10593"/>
        <dbReference type="Rhea" id="RHEA-COMP:10594"/>
        <dbReference type="ChEBI" id="CHEBI:15378"/>
        <dbReference type="ChEBI" id="CHEBI:29950"/>
        <dbReference type="ChEBI" id="CHEBI:50058"/>
        <dbReference type="ChEBI" id="CHEBI:57540"/>
        <dbReference type="ChEBI" id="CHEBI:57945"/>
        <dbReference type="EC" id="1.8.1.8"/>
    </reaction>
</comment>
<dbReference type="STRING" id="51028.A0A0N4V3S3"/>
<evidence type="ECO:0000313" key="11">
    <source>
        <dbReference type="WBParaSite" id="EVEC_0000471901-mRNA-1"/>
    </source>
</evidence>
<reference evidence="9 10" key="2">
    <citation type="submission" date="2018-10" db="EMBL/GenBank/DDBJ databases">
        <authorList>
            <consortium name="Pathogen Informatics"/>
        </authorList>
    </citation>
    <scope>NUCLEOTIDE SEQUENCE [LARGE SCALE GENOMIC DNA]</scope>
</reference>
<dbReference type="InterPro" id="IPR013766">
    <property type="entry name" value="Thioredoxin_domain"/>
</dbReference>
<dbReference type="Pfam" id="PF13905">
    <property type="entry name" value="Thioredoxin_8"/>
    <property type="match status" value="1"/>
</dbReference>
<dbReference type="PROSITE" id="PS51352">
    <property type="entry name" value="THIOREDOXIN_2"/>
    <property type="match status" value="1"/>
</dbReference>
<evidence type="ECO:0000256" key="2">
    <source>
        <dbReference type="ARBA" id="ARBA00022737"/>
    </source>
</evidence>
<dbReference type="Gene3D" id="3.40.30.10">
    <property type="entry name" value="Glutaredoxin"/>
    <property type="match status" value="1"/>
</dbReference>
<accession>A0A0N4V3S3</accession>
<dbReference type="PANTHER" id="PTHR13871">
    <property type="entry name" value="THIOREDOXIN"/>
    <property type="match status" value="1"/>
</dbReference>
<dbReference type="AlphaFoldDB" id="A0A0N4V3S3"/>
<dbReference type="InterPro" id="IPR012336">
    <property type="entry name" value="Thioredoxin-like_fold"/>
</dbReference>
<dbReference type="InterPro" id="IPR036249">
    <property type="entry name" value="Thioredoxin-like_sf"/>
</dbReference>